<keyword evidence="8" id="KW-1185">Reference proteome</keyword>
<dbReference type="GO" id="GO:0016301">
    <property type="term" value="F:kinase activity"/>
    <property type="evidence" value="ECO:0007669"/>
    <property type="project" value="UniProtKB-KW"/>
</dbReference>
<keyword evidence="4" id="KW-0067">ATP-binding</keyword>
<dbReference type="PANTHER" id="PTHR43654">
    <property type="entry name" value="GLUTAMATE 5-KINASE"/>
    <property type="match status" value="1"/>
</dbReference>
<dbReference type="EMBL" id="JALLPJ020000131">
    <property type="protein sequence ID" value="KAL3801565.1"/>
    <property type="molecule type" value="Genomic_DNA"/>
</dbReference>
<proteinExistence type="predicted"/>
<keyword evidence="2" id="KW-0547">Nucleotide-binding</keyword>
<sequence>MELVRKIIIGVDGAATFLAVHSLYFFLLIIDHNRARVEGILNLYPKQKMKNDITILKIGGSSITDKAREETLDQASLEWFAKLIASYVSASTTLGPNHKIIVIHGAGSFGHHSAKRYGLRCGKSVILDESTSYPRSDVSDVDLQYQMEGLSKTRHSVQKLNSAVVGALLHHGVNAVGISPGMNISSIRAHGATKCNDEVDDSHQGMKLLCQSIHQSLEAGLVPVIHGDACLLYDGKRAGILGGDTLVEGIATLWDESIGTAAASARLCSISRVIFITDVAGVFTADPKSDENAVLIRHLKVDSTGEVHAINDEGGSAQSETLLDISGSSHAHDVTGGLKVSSGGY</sequence>
<keyword evidence="5" id="KW-1133">Transmembrane helix</keyword>
<dbReference type="InterPro" id="IPR036393">
    <property type="entry name" value="AceGlu_kinase-like_sf"/>
</dbReference>
<evidence type="ECO:0000313" key="8">
    <source>
        <dbReference type="Proteomes" id="UP001530400"/>
    </source>
</evidence>
<dbReference type="Gene3D" id="3.40.1160.10">
    <property type="entry name" value="Acetylglutamate kinase-like"/>
    <property type="match status" value="1"/>
</dbReference>
<feature type="domain" description="Aspartate/glutamate/uridylate kinase" evidence="6">
    <location>
        <begin position="260"/>
        <end position="313"/>
    </location>
</feature>
<protein>
    <recommendedName>
        <fullName evidence="6">Aspartate/glutamate/uridylate kinase domain-containing protein</fullName>
    </recommendedName>
</protein>
<evidence type="ECO:0000256" key="1">
    <source>
        <dbReference type="ARBA" id="ARBA00022679"/>
    </source>
</evidence>
<comment type="caution">
    <text evidence="7">The sequence shown here is derived from an EMBL/GenBank/DDBJ whole genome shotgun (WGS) entry which is preliminary data.</text>
</comment>
<dbReference type="InterPro" id="IPR001048">
    <property type="entry name" value="Asp/Glu/Uridylate_kinase"/>
</dbReference>
<gene>
    <name evidence="7" type="ORF">ACHAWO_001370</name>
</gene>
<keyword evidence="5" id="KW-0812">Transmembrane</keyword>
<dbReference type="SUPFAM" id="SSF53633">
    <property type="entry name" value="Carbamate kinase-like"/>
    <property type="match status" value="1"/>
</dbReference>
<dbReference type="GO" id="GO:0005524">
    <property type="term" value="F:ATP binding"/>
    <property type="evidence" value="ECO:0007669"/>
    <property type="project" value="UniProtKB-KW"/>
</dbReference>
<accession>A0ABD3QMK3</accession>
<keyword evidence="5" id="KW-0472">Membrane</keyword>
<dbReference type="Pfam" id="PF00696">
    <property type="entry name" value="AA_kinase"/>
    <property type="match status" value="2"/>
</dbReference>
<evidence type="ECO:0000256" key="3">
    <source>
        <dbReference type="ARBA" id="ARBA00022777"/>
    </source>
</evidence>
<evidence type="ECO:0000256" key="5">
    <source>
        <dbReference type="SAM" id="Phobius"/>
    </source>
</evidence>
<evidence type="ECO:0000313" key="7">
    <source>
        <dbReference type="EMBL" id="KAL3801565.1"/>
    </source>
</evidence>
<keyword evidence="1" id="KW-0808">Transferase</keyword>
<dbReference type="AlphaFoldDB" id="A0ABD3QMK3"/>
<evidence type="ECO:0000256" key="4">
    <source>
        <dbReference type="ARBA" id="ARBA00022840"/>
    </source>
</evidence>
<dbReference type="PANTHER" id="PTHR43654:SF1">
    <property type="entry name" value="ISOPENTENYL PHOSPHATE KINASE"/>
    <property type="match status" value="1"/>
</dbReference>
<reference evidence="7 8" key="1">
    <citation type="submission" date="2024-10" db="EMBL/GenBank/DDBJ databases">
        <title>Updated reference genomes for cyclostephanoid diatoms.</title>
        <authorList>
            <person name="Roberts W.R."/>
            <person name="Alverson A.J."/>
        </authorList>
    </citation>
    <scope>NUCLEOTIDE SEQUENCE [LARGE SCALE GENOMIC DNA]</scope>
    <source>
        <strain evidence="7 8">AJA010-31</strain>
    </source>
</reference>
<organism evidence="7 8">
    <name type="scientific">Cyclotella atomus</name>
    <dbReference type="NCBI Taxonomy" id="382360"/>
    <lineage>
        <taxon>Eukaryota</taxon>
        <taxon>Sar</taxon>
        <taxon>Stramenopiles</taxon>
        <taxon>Ochrophyta</taxon>
        <taxon>Bacillariophyta</taxon>
        <taxon>Coscinodiscophyceae</taxon>
        <taxon>Thalassiosirophycidae</taxon>
        <taxon>Stephanodiscales</taxon>
        <taxon>Stephanodiscaceae</taxon>
        <taxon>Cyclotella</taxon>
    </lineage>
</organism>
<evidence type="ECO:0000256" key="2">
    <source>
        <dbReference type="ARBA" id="ARBA00022741"/>
    </source>
</evidence>
<name>A0ABD3QMK3_9STRA</name>
<feature type="transmembrane region" description="Helical" evidence="5">
    <location>
        <begin position="7"/>
        <end position="30"/>
    </location>
</feature>
<evidence type="ECO:0000259" key="6">
    <source>
        <dbReference type="Pfam" id="PF00696"/>
    </source>
</evidence>
<dbReference type="Proteomes" id="UP001530400">
    <property type="component" value="Unassembled WGS sequence"/>
</dbReference>
<keyword evidence="3" id="KW-0418">Kinase</keyword>
<feature type="domain" description="Aspartate/glutamate/uridylate kinase" evidence="6">
    <location>
        <begin position="53"/>
        <end position="253"/>
    </location>
</feature>